<comment type="caution">
    <text evidence="1">The sequence shown here is derived from an EMBL/GenBank/DDBJ whole genome shotgun (WGS) entry which is preliminary data.</text>
</comment>
<dbReference type="EMBL" id="JARQZJ010000032">
    <property type="protein sequence ID" value="KAK9875105.1"/>
    <property type="molecule type" value="Genomic_DNA"/>
</dbReference>
<sequence length="71" mass="7781">MAKEGGCGFYEALMGNITVSHNNKRGNTASPSRRIPRGDHVELECDESYKGVGERKGARACPSMVEHSRED</sequence>
<keyword evidence="2" id="KW-1185">Reference proteome</keyword>
<evidence type="ECO:0000313" key="2">
    <source>
        <dbReference type="Proteomes" id="UP001431783"/>
    </source>
</evidence>
<name>A0AAW1U4L0_9CUCU</name>
<protein>
    <submittedName>
        <fullName evidence="1">Uncharacterized protein</fullName>
    </submittedName>
</protein>
<reference evidence="1 2" key="1">
    <citation type="submission" date="2023-03" db="EMBL/GenBank/DDBJ databases">
        <title>Genome insight into feeding habits of ladybird beetles.</title>
        <authorList>
            <person name="Li H.-S."/>
            <person name="Huang Y.-H."/>
            <person name="Pang H."/>
        </authorList>
    </citation>
    <scope>NUCLEOTIDE SEQUENCE [LARGE SCALE GENOMIC DNA]</scope>
    <source>
        <strain evidence="1">SYSU_2023b</strain>
        <tissue evidence="1">Whole body</tissue>
    </source>
</reference>
<organism evidence="1 2">
    <name type="scientific">Henosepilachna vigintioctopunctata</name>
    <dbReference type="NCBI Taxonomy" id="420089"/>
    <lineage>
        <taxon>Eukaryota</taxon>
        <taxon>Metazoa</taxon>
        <taxon>Ecdysozoa</taxon>
        <taxon>Arthropoda</taxon>
        <taxon>Hexapoda</taxon>
        <taxon>Insecta</taxon>
        <taxon>Pterygota</taxon>
        <taxon>Neoptera</taxon>
        <taxon>Endopterygota</taxon>
        <taxon>Coleoptera</taxon>
        <taxon>Polyphaga</taxon>
        <taxon>Cucujiformia</taxon>
        <taxon>Coccinelloidea</taxon>
        <taxon>Coccinellidae</taxon>
        <taxon>Epilachninae</taxon>
        <taxon>Epilachnini</taxon>
        <taxon>Henosepilachna</taxon>
    </lineage>
</organism>
<dbReference type="Proteomes" id="UP001431783">
    <property type="component" value="Unassembled WGS sequence"/>
</dbReference>
<proteinExistence type="predicted"/>
<dbReference type="AlphaFoldDB" id="A0AAW1U4L0"/>
<accession>A0AAW1U4L0</accession>
<gene>
    <name evidence="1" type="ORF">WA026_005899</name>
</gene>
<evidence type="ECO:0000313" key="1">
    <source>
        <dbReference type="EMBL" id="KAK9875105.1"/>
    </source>
</evidence>